<keyword evidence="4" id="KW-0238">DNA-binding</keyword>
<organism evidence="7">
    <name type="scientific">marine sediment metagenome</name>
    <dbReference type="NCBI Taxonomy" id="412755"/>
    <lineage>
        <taxon>unclassified sequences</taxon>
        <taxon>metagenomes</taxon>
        <taxon>ecological metagenomes</taxon>
    </lineage>
</organism>
<dbReference type="GO" id="GO:0006355">
    <property type="term" value="P:regulation of DNA-templated transcription"/>
    <property type="evidence" value="ECO:0007669"/>
    <property type="project" value="TreeGrafter"/>
</dbReference>
<keyword evidence="5" id="KW-0804">Transcription</keyword>
<dbReference type="PROSITE" id="PS50110">
    <property type="entry name" value="RESPONSE_REGULATORY"/>
    <property type="match status" value="1"/>
</dbReference>
<accession>A0A0F9UVU4</accession>
<evidence type="ECO:0000313" key="7">
    <source>
        <dbReference type="EMBL" id="KKN95844.1"/>
    </source>
</evidence>
<dbReference type="GO" id="GO:0005829">
    <property type="term" value="C:cytosol"/>
    <property type="evidence" value="ECO:0007669"/>
    <property type="project" value="TreeGrafter"/>
</dbReference>
<name>A0A0F9UVU4_9ZZZZ</name>
<evidence type="ECO:0000256" key="1">
    <source>
        <dbReference type="ARBA" id="ARBA00022553"/>
    </source>
</evidence>
<evidence type="ECO:0000256" key="5">
    <source>
        <dbReference type="ARBA" id="ARBA00023163"/>
    </source>
</evidence>
<gene>
    <name evidence="7" type="ORF">LCGC14_0173430</name>
</gene>
<reference evidence="7" key="1">
    <citation type="journal article" date="2015" name="Nature">
        <title>Complex archaea that bridge the gap between prokaryotes and eukaryotes.</title>
        <authorList>
            <person name="Spang A."/>
            <person name="Saw J.H."/>
            <person name="Jorgensen S.L."/>
            <person name="Zaremba-Niedzwiedzka K."/>
            <person name="Martijn J."/>
            <person name="Lind A.E."/>
            <person name="van Eijk R."/>
            <person name="Schleper C."/>
            <person name="Guy L."/>
            <person name="Ettema T.J."/>
        </authorList>
    </citation>
    <scope>NUCLEOTIDE SEQUENCE</scope>
</reference>
<dbReference type="GO" id="GO:0000156">
    <property type="term" value="F:phosphorelay response regulator activity"/>
    <property type="evidence" value="ECO:0007669"/>
    <property type="project" value="TreeGrafter"/>
</dbReference>
<dbReference type="PANTHER" id="PTHR48111:SF1">
    <property type="entry name" value="TWO-COMPONENT RESPONSE REGULATOR ORR33"/>
    <property type="match status" value="1"/>
</dbReference>
<dbReference type="GO" id="GO:0032993">
    <property type="term" value="C:protein-DNA complex"/>
    <property type="evidence" value="ECO:0007669"/>
    <property type="project" value="TreeGrafter"/>
</dbReference>
<evidence type="ECO:0000256" key="4">
    <source>
        <dbReference type="ARBA" id="ARBA00023125"/>
    </source>
</evidence>
<evidence type="ECO:0000256" key="2">
    <source>
        <dbReference type="ARBA" id="ARBA00023012"/>
    </source>
</evidence>
<evidence type="ECO:0000256" key="3">
    <source>
        <dbReference type="ARBA" id="ARBA00023015"/>
    </source>
</evidence>
<dbReference type="GO" id="GO:0000976">
    <property type="term" value="F:transcription cis-regulatory region binding"/>
    <property type="evidence" value="ECO:0007669"/>
    <property type="project" value="TreeGrafter"/>
</dbReference>
<feature type="domain" description="Response regulatory" evidence="6">
    <location>
        <begin position="2"/>
        <end position="122"/>
    </location>
</feature>
<dbReference type="SMART" id="SM00448">
    <property type="entry name" value="REC"/>
    <property type="match status" value="1"/>
</dbReference>
<dbReference type="PANTHER" id="PTHR48111">
    <property type="entry name" value="REGULATOR OF RPOS"/>
    <property type="match status" value="1"/>
</dbReference>
<dbReference type="EMBL" id="LAZR01000068">
    <property type="protein sequence ID" value="KKN95844.1"/>
    <property type="molecule type" value="Genomic_DNA"/>
</dbReference>
<keyword evidence="2" id="KW-0902">Two-component regulatory system</keyword>
<keyword evidence="1" id="KW-0597">Phosphoprotein</keyword>
<dbReference type="Pfam" id="PF00072">
    <property type="entry name" value="Response_reg"/>
    <property type="match status" value="1"/>
</dbReference>
<dbReference type="Gene3D" id="3.40.50.2300">
    <property type="match status" value="1"/>
</dbReference>
<dbReference type="SUPFAM" id="SSF52172">
    <property type="entry name" value="CheY-like"/>
    <property type="match status" value="1"/>
</dbReference>
<sequence>MKILAVDDDPIILELLSHFIEGMTDHTLVTAECAADALQVIKDNARAPFDSFLLDIQMPVTDGIELASQIRSMKQYIEAPILMLTAMSEKSYIDAAFSAGATDYVTKPFEMTELKARLSLVERAVEGLATRTSKIFAAKAVTHHNGKPERAVQLHEPMAIHDVNNLIEFMALENYVQQLSRSDLFGSICFAFNIRDVEHFHGSMSNFEFCSMLSDVGEIISDTLDGCQFLMSYAGGGTFVCITESGWRPDPRLLANDINISLAKTELFDNRGEHINPRICAGKAVRLMWKTNSSVMDALSEAHVSAEEATANYQKVQNDFWNVGRTA</sequence>
<protein>
    <recommendedName>
        <fullName evidence="6">Response regulatory domain-containing protein</fullName>
    </recommendedName>
</protein>
<keyword evidence="3" id="KW-0805">Transcription regulation</keyword>
<dbReference type="InterPro" id="IPR001789">
    <property type="entry name" value="Sig_transdc_resp-reg_receiver"/>
</dbReference>
<dbReference type="InterPro" id="IPR039420">
    <property type="entry name" value="WalR-like"/>
</dbReference>
<proteinExistence type="predicted"/>
<evidence type="ECO:0000259" key="6">
    <source>
        <dbReference type="PROSITE" id="PS50110"/>
    </source>
</evidence>
<dbReference type="InterPro" id="IPR011006">
    <property type="entry name" value="CheY-like_superfamily"/>
</dbReference>
<comment type="caution">
    <text evidence="7">The sequence shown here is derived from an EMBL/GenBank/DDBJ whole genome shotgun (WGS) entry which is preliminary data.</text>
</comment>
<dbReference type="AlphaFoldDB" id="A0A0F9UVU4"/>